<dbReference type="AlphaFoldDB" id="A0A383D617"/>
<dbReference type="InterPro" id="IPR050259">
    <property type="entry name" value="SDR"/>
</dbReference>
<dbReference type="CDD" id="cd05233">
    <property type="entry name" value="SDR_c"/>
    <property type="match status" value="1"/>
</dbReference>
<dbReference type="PANTHER" id="PTHR42879:SF2">
    <property type="entry name" value="3-OXOACYL-[ACYL-CARRIER-PROTEIN] REDUCTASE FABG"/>
    <property type="match status" value="1"/>
</dbReference>
<comment type="similarity">
    <text evidence="1">Belongs to the short-chain dehydrogenases/reductases (SDR) family.</text>
</comment>
<proteinExistence type="inferred from homology"/>
<organism evidence="2">
    <name type="scientific">marine metagenome</name>
    <dbReference type="NCBI Taxonomy" id="408172"/>
    <lineage>
        <taxon>unclassified sequences</taxon>
        <taxon>metagenomes</taxon>
        <taxon>ecological metagenomes</taxon>
    </lineage>
</organism>
<protein>
    <submittedName>
        <fullName evidence="2">Uncharacterized protein</fullName>
    </submittedName>
</protein>
<reference evidence="2" key="1">
    <citation type="submission" date="2018-05" db="EMBL/GenBank/DDBJ databases">
        <authorList>
            <person name="Lanie J.A."/>
            <person name="Ng W.-L."/>
            <person name="Kazmierczak K.M."/>
            <person name="Andrzejewski T.M."/>
            <person name="Davidsen T.M."/>
            <person name="Wayne K.J."/>
            <person name="Tettelin H."/>
            <person name="Glass J.I."/>
            <person name="Rusch D."/>
            <person name="Podicherti R."/>
            <person name="Tsui H.-C.T."/>
            <person name="Winkler M.E."/>
        </authorList>
    </citation>
    <scope>NUCLEOTIDE SEQUENCE</scope>
</reference>
<dbReference type="SUPFAM" id="SSF51735">
    <property type="entry name" value="NAD(P)-binding Rossmann-fold domains"/>
    <property type="match status" value="1"/>
</dbReference>
<dbReference type="InterPro" id="IPR002347">
    <property type="entry name" value="SDR_fam"/>
</dbReference>
<dbReference type="Pfam" id="PF00106">
    <property type="entry name" value="adh_short"/>
    <property type="match status" value="1"/>
</dbReference>
<dbReference type="PANTHER" id="PTHR42879">
    <property type="entry name" value="3-OXOACYL-(ACYL-CARRIER-PROTEIN) REDUCTASE"/>
    <property type="match status" value="1"/>
</dbReference>
<dbReference type="Gene3D" id="3.40.50.720">
    <property type="entry name" value="NAD(P)-binding Rossmann-like Domain"/>
    <property type="match status" value="1"/>
</dbReference>
<evidence type="ECO:0000313" key="2">
    <source>
        <dbReference type="EMBL" id="SVE39288.1"/>
    </source>
</evidence>
<accession>A0A383D617</accession>
<dbReference type="InterPro" id="IPR036291">
    <property type="entry name" value="NAD(P)-bd_dom_sf"/>
</dbReference>
<dbReference type="PRINTS" id="PR00081">
    <property type="entry name" value="GDHRDH"/>
</dbReference>
<name>A0A383D617_9ZZZZ</name>
<gene>
    <name evidence="2" type="ORF">METZ01_LOCUS492142</name>
</gene>
<evidence type="ECO:0000256" key="1">
    <source>
        <dbReference type="ARBA" id="ARBA00006484"/>
    </source>
</evidence>
<feature type="non-terminal residue" evidence="2">
    <location>
        <position position="164"/>
    </location>
</feature>
<dbReference type="PRINTS" id="PR00080">
    <property type="entry name" value="SDRFAMILY"/>
</dbReference>
<dbReference type="EMBL" id="UINC01214177">
    <property type="protein sequence ID" value="SVE39288.1"/>
    <property type="molecule type" value="Genomic_DNA"/>
</dbReference>
<sequence>MGQEFSDQVALVTGGSRGIGRAISVALGQSGAKVAVNYINDESAARSTIKEIEVAGGTAKIYQANVSDESAVRKMTREVESSLGPIDMLVTSAGIVDFQHHRELSFQNFQRIMATNVDGTILPVMAVKDGMIKRGNGNIVCISSVAGLRARPTLISYSTSKAAV</sequence>